<dbReference type="InterPro" id="IPR003509">
    <property type="entry name" value="UPF0102_YraN-like"/>
</dbReference>
<proteinExistence type="inferred from homology"/>
<evidence type="ECO:0000313" key="1">
    <source>
        <dbReference type="EMBL" id="CAB4908388.1"/>
    </source>
</evidence>
<dbReference type="AlphaFoldDB" id="A0A6J7SDB5"/>
<dbReference type="NCBIfam" id="NF009154">
    <property type="entry name" value="PRK12497.3-3"/>
    <property type="match status" value="1"/>
</dbReference>
<dbReference type="PANTHER" id="PTHR34039:SF1">
    <property type="entry name" value="UPF0102 PROTEIN YRAN"/>
    <property type="match status" value="1"/>
</dbReference>
<dbReference type="SUPFAM" id="SSF52980">
    <property type="entry name" value="Restriction endonuclease-like"/>
    <property type="match status" value="1"/>
</dbReference>
<name>A0A6J7SDB5_9ZZZZ</name>
<dbReference type="EMBL" id="CAFBMC010000096">
    <property type="protein sequence ID" value="CAB4908388.1"/>
    <property type="molecule type" value="Genomic_DNA"/>
</dbReference>
<dbReference type="InterPro" id="IPR011856">
    <property type="entry name" value="tRNA_endonuc-like_dom_sf"/>
</dbReference>
<gene>
    <name evidence="1" type="ORF">UFOPK3495_01413</name>
    <name evidence="2" type="ORF">UFOPK4237_00919</name>
</gene>
<dbReference type="CDD" id="cd20736">
    <property type="entry name" value="PoNe_Nuclease"/>
    <property type="match status" value="1"/>
</dbReference>
<dbReference type="PANTHER" id="PTHR34039">
    <property type="entry name" value="UPF0102 PROTEIN YRAN"/>
    <property type="match status" value="1"/>
</dbReference>
<reference evidence="2" key="1">
    <citation type="submission" date="2020-05" db="EMBL/GenBank/DDBJ databases">
        <authorList>
            <person name="Chiriac C."/>
            <person name="Salcher M."/>
            <person name="Ghai R."/>
            <person name="Kavagutti S V."/>
        </authorList>
    </citation>
    <scope>NUCLEOTIDE SEQUENCE</scope>
</reference>
<organism evidence="2">
    <name type="scientific">freshwater metagenome</name>
    <dbReference type="NCBI Taxonomy" id="449393"/>
    <lineage>
        <taxon>unclassified sequences</taxon>
        <taxon>metagenomes</taxon>
        <taxon>ecological metagenomes</taxon>
    </lineage>
</organism>
<evidence type="ECO:0000313" key="2">
    <source>
        <dbReference type="EMBL" id="CAB5039011.1"/>
    </source>
</evidence>
<dbReference type="HAMAP" id="MF_00048">
    <property type="entry name" value="UPF0102"/>
    <property type="match status" value="1"/>
</dbReference>
<dbReference type="Gene3D" id="3.40.1350.10">
    <property type="match status" value="1"/>
</dbReference>
<dbReference type="EMBL" id="CAFBPZ010000055">
    <property type="protein sequence ID" value="CAB5039011.1"/>
    <property type="molecule type" value="Genomic_DNA"/>
</dbReference>
<sequence>MRRNQALGKYGEDIAEQHLRHLGMEIITRNWRCEVGEIDIVARDGQTLVICEVKTRSSHDLGTPAEAITPRKLRRLRTLAYRWLDDQKIFFPLVRIDLVSVIQPVWGAPEVDHLKDLS</sequence>
<accession>A0A6J7SDB5</accession>
<dbReference type="InterPro" id="IPR011335">
    <property type="entry name" value="Restrct_endonuc-II-like"/>
</dbReference>
<protein>
    <submittedName>
        <fullName evidence="2">Unannotated protein</fullName>
    </submittedName>
</protein>
<dbReference type="NCBIfam" id="NF009150">
    <property type="entry name" value="PRK12497.1-3"/>
    <property type="match status" value="1"/>
</dbReference>
<dbReference type="GO" id="GO:0003676">
    <property type="term" value="F:nucleic acid binding"/>
    <property type="evidence" value="ECO:0007669"/>
    <property type="project" value="InterPro"/>
</dbReference>
<dbReference type="Pfam" id="PF02021">
    <property type="entry name" value="UPF0102"/>
    <property type="match status" value="1"/>
</dbReference>